<feature type="compositionally biased region" description="Polar residues" evidence="9">
    <location>
        <begin position="19"/>
        <end position="33"/>
    </location>
</feature>
<keyword evidence="5" id="KW-0598">Phosphotransferase system</keyword>
<evidence type="ECO:0000256" key="5">
    <source>
        <dbReference type="ARBA" id="ARBA00022683"/>
    </source>
</evidence>
<comment type="subcellular location">
    <subcellularLocation>
        <location evidence="1">Cell membrane</location>
        <topology evidence="1">Multi-pass membrane protein</topology>
    </subcellularLocation>
</comment>
<feature type="transmembrane region" description="Helical" evidence="10">
    <location>
        <begin position="290"/>
        <end position="309"/>
    </location>
</feature>
<evidence type="ECO:0000256" key="8">
    <source>
        <dbReference type="ARBA" id="ARBA00023136"/>
    </source>
</evidence>
<dbReference type="eggNOG" id="COG3716">
    <property type="taxonomic scope" value="Bacteria"/>
</dbReference>
<evidence type="ECO:0000313" key="11">
    <source>
        <dbReference type="EMBL" id="EEU30273.1"/>
    </source>
</evidence>
<keyword evidence="3" id="KW-1003">Cell membrane</keyword>
<evidence type="ECO:0000256" key="9">
    <source>
        <dbReference type="SAM" id="MobiDB-lite"/>
    </source>
</evidence>
<evidence type="ECO:0000256" key="4">
    <source>
        <dbReference type="ARBA" id="ARBA00022597"/>
    </source>
</evidence>
<dbReference type="GO" id="GO:0009401">
    <property type="term" value="P:phosphoenolpyruvate-dependent sugar phosphotransferase system"/>
    <property type="evidence" value="ECO:0007669"/>
    <property type="project" value="UniProtKB-KW"/>
</dbReference>
<dbReference type="GO" id="GO:0005886">
    <property type="term" value="C:plasma membrane"/>
    <property type="evidence" value="ECO:0007669"/>
    <property type="project" value="UniProtKB-SubCell"/>
</dbReference>
<accession>C7XVA7</accession>
<evidence type="ECO:0000256" key="3">
    <source>
        <dbReference type="ARBA" id="ARBA00022475"/>
    </source>
</evidence>
<reference evidence="11 12" key="1">
    <citation type="submission" date="2009-06" db="EMBL/GenBank/DDBJ databases">
        <title>The Genome Sequence of Lactobacillus coleohominis strain 101-4-CHN.</title>
        <authorList>
            <consortium name="The Broad Institute Genome Sequencing Platform"/>
            <person name="Ward D."/>
            <person name="Young S.K."/>
            <person name="Zeng Q."/>
            <person name="Koehrsen M."/>
            <person name="Alvarado L."/>
            <person name="Berlin A."/>
            <person name="Borenstein D."/>
            <person name="Chen Z."/>
            <person name="Engels R."/>
            <person name="Freedman E."/>
            <person name="Gellesch M."/>
            <person name="Goldberg J."/>
            <person name="Griggs A."/>
            <person name="Gujja S."/>
            <person name="Heiman D."/>
            <person name="Hepburn T."/>
            <person name="Howarth C."/>
            <person name="Jen D."/>
            <person name="Larson L."/>
            <person name="Lewis B."/>
            <person name="Mehta T."/>
            <person name="Park D."/>
            <person name="Pearson M."/>
            <person name="Roberts A."/>
            <person name="Saif S."/>
            <person name="Shea T."/>
            <person name="Shenoy N."/>
            <person name="Sisk P."/>
            <person name="Stolte C."/>
            <person name="Sykes S."/>
            <person name="Walk T."/>
            <person name="White J."/>
            <person name="Yandava C."/>
            <person name="Liu Y."/>
            <person name="Xu Q."/>
            <person name="Lander E."/>
            <person name="Nusbaum C."/>
            <person name="Galagan J."/>
            <person name="Birren B."/>
        </authorList>
    </citation>
    <scope>NUCLEOTIDE SEQUENCE [LARGE SCALE GENOMIC DNA]</scope>
    <source>
        <strain evidence="11 12">101-4-CHN</strain>
    </source>
</reference>
<dbReference type="AlphaFoldDB" id="C7XVA7"/>
<dbReference type="PANTHER" id="PTHR32502">
    <property type="entry name" value="N-ACETYLGALACTOSAMINE PERMEASE II COMPONENT-RELATED"/>
    <property type="match status" value="1"/>
</dbReference>
<name>C7XVA7_9LACO</name>
<keyword evidence="4" id="KW-0762">Sugar transport</keyword>
<sequence>MIISKEGSILSKENDAPKGQNQNVEPESNNKGQIPQPDKITNRDLMKAWFGWWWANEVNHTFDRMLAPAFCFGLIPILKKLYKTKDELAKAFQRHLLFFNTQCTWGGGTLMGVTISLEEARARAMANGEEAISTDIISNTKVGLMGPLAGIGDSIDSGTVQYIFIAIFLPFAQKGNFLGCLLPFLCFATATYIYGYYFTKMGYSLGRSAAKEIMTSGRMSSIIDGLGVLGLYMMGIMAGQYVKIKSYLKFTISHKTFDVQSILNTIMPGILPLTAILLLYLYFQKKGLKITRGLIYLTIILIVLSCFYIV</sequence>
<dbReference type="InterPro" id="IPR004704">
    <property type="entry name" value="PTS_IID_man"/>
</dbReference>
<protein>
    <submittedName>
        <fullName evidence="11">Putative mannose permease IID component</fullName>
    </submittedName>
</protein>
<organism evidence="11 12">
    <name type="scientific">Limosilactobacillus coleohominis 101-4-CHN</name>
    <dbReference type="NCBI Taxonomy" id="575594"/>
    <lineage>
        <taxon>Bacteria</taxon>
        <taxon>Bacillati</taxon>
        <taxon>Bacillota</taxon>
        <taxon>Bacilli</taxon>
        <taxon>Lactobacillales</taxon>
        <taxon>Lactobacillaceae</taxon>
        <taxon>Limosilactobacillus</taxon>
    </lineage>
</organism>
<dbReference type="STRING" id="575594.HMPREF0501_00651"/>
<feature type="transmembrane region" description="Helical" evidence="10">
    <location>
        <begin position="219"/>
        <end position="242"/>
    </location>
</feature>
<keyword evidence="12" id="KW-1185">Reference proteome</keyword>
<gene>
    <name evidence="11" type="ORF">HMPREF0501_00651</name>
</gene>
<proteinExistence type="predicted"/>
<dbReference type="PANTHER" id="PTHR32502:SF5">
    <property type="entry name" value="N-ACETYLGALACTOSAMINE PERMEASE IID COMPONENT-RELATED"/>
    <property type="match status" value="1"/>
</dbReference>
<keyword evidence="8 10" id="KW-0472">Membrane</keyword>
<dbReference type="EMBL" id="GG698803">
    <property type="protein sequence ID" value="EEU30273.1"/>
    <property type="molecule type" value="Genomic_DNA"/>
</dbReference>
<evidence type="ECO:0000256" key="2">
    <source>
        <dbReference type="ARBA" id="ARBA00022448"/>
    </source>
</evidence>
<keyword evidence="6 10" id="KW-0812">Transmembrane</keyword>
<keyword evidence="2" id="KW-0813">Transport</keyword>
<dbReference type="InterPro" id="IPR050303">
    <property type="entry name" value="GatZ_KbaZ_carbometab"/>
</dbReference>
<evidence type="ECO:0000256" key="1">
    <source>
        <dbReference type="ARBA" id="ARBA00004651"/>
    </source>
</evidence>
<dbReference type="Pfam" id="PF03613">
    <property type="entry name" value="EIID-AGA"/>
    <property type="match status" value="1"/>
</dbReference>
<evidence type="ECO:0000313" key="12">
    <source>
        <dbReference type="Proteomes" id="UP000003987"/>
    </source>
</evidence>
<evidence type="ECO:0000256" key="7">
    <source>
        <dbReference type="ARBA" id="ARBA00022989"/>
    </source>
</evidence>
<feature type="transmembrane region" description="Helical" evidence="10">
    <location>
        <begin position="262"/>
        <end position="283"/>
    </location>
</feature>
<dbReference type="Proteomes" id="UP000003987">
    <property type="component" value="Unassembled WGS sequence"/>
</dbReference>
<evidence type="ECO:0000256" key="10">
    <source>
        <dbReference type="SAM" id="Phobius"/>
    </source>
</evidence>
<keyword evidence="7 10" id="KW-1133">Transmembrane helix</keyword>
<feature type="region of interest" description="Disordered" evidence="9">
    <location>
        <begin position="12"/>
        <end position="38"/>
    </location>
</feature>
<dbReference type="HOGENOM" id="CLU_060742_0_0_9"/>
<dbReference type="PROSITE" id="PS51108">
    <property type="entry name" value="PTS_EIID"/>
    <property type="match status" value="1"/>
</dbReference>
<evidence type="ECO:0000256" key="6">
    <source>
        <dbReference type="ARBA" id="ARBA00022692"/>
    </source>
</evidence>
<feature type="transmembrane region" description="Helical" evidence="10">
    <location>
        <begin position="176"/>
        <end position="198"/>
    </location>
</feature>